<dbReference type="GO" id="GO:0045271">
    <property type="term" value="C:respiratory chain complex I"/>
    <property type="evidence" value="ECO:0007669"/>
    <property type="project" value="InterPro"/>
</dbReference>
<evidence type="ECO:0000256" key="5">
    <source>
        <dbReference type="ARBA" id="ARBA00023128"/>
    </source>
</evidence>
<keyword evidence="6 8" id="KW-0472">Membrane</keyword>
<keyword evidence="4 8" id="KW-1133">Transmembrane helix</keyword>
<proteinExistence type="predicted"/>
<dbReference type="eggNOG" id="ENOG502S81D">
    <property type="taxonomic scope" value="Eukaryota"/>
</dbReference>
<dbReference type="GO" id="GO:0005743">
    <property type="term" value="C:mitochondrial inner membrane"/>
    <property type="evidence" value="ECO:0007669"/>
    <property type="project" value="UniProtKB-SubCell"/>
</dbReference>
<evidence type="ECO:0000256" key="7">
    <source>
        <dbReference type="SAM" id="MobiDB-lite"/>
    </source>
</evidence>
<keyword evidence="10" id="KW-1185">Reference proteome</keyword>
<dbReference type="PANTHER" id="PTHR21382:SF1">
    <property type="entry name" value="NADH DEHYDROGENASE [UBIQUINONE] 1 ALPHA SUBCOMPLEX SUBUNIT 11"/>
    <property type="match status" value="1"/>
</dbReference>
<evidence type="ECO:0000256" key="4">
    <source>
        <dbReference type="ARBA" id="ARBA00022989"/>
    </source>
</evidence>
<dbReference type="EMBL" id="CAHR02000018">
    <property type="protein sequence ID" value="CCG80923.1"/>
    <property type="molecule type" value="Genomic_DNA"/>
</dbReference>
<feature type="transmembrane region" description="Helical" evidence="8">
    <location>
        <begin position="48"/>
        <end position="70"/>
    </location>
</feature>
<dbReference type="AlphaFoldDB" id="R4X783"/>
<dbReference type="GO" id="GO:0006120">
    <property type="term" value="P:mitochondrial electron transport, NADH to ubiquinone"/>
    <property type="evidence" value="ECO:0007669"/>
    <property type="project" value="InterPro"/>
</dbReference>
<feature type="transmembrane region" description="Helical" evidence="8">
    <location>
        <begin position="16"/>
        <end position="36"/>
    </location>
</feature>
<evidence type="ECO:0000256" key="1">
    <source>
        <dbReference type="ARBA" id="ARBA00004448"/>
    </source>
</evidence>
<dbReference type="PANTHER" id="PTHR21382">
    <property type="entry name" value="NADH-UBIQUINONE OXIDOREDUCTASE SUBUNIT"/>
    <property type="match status" value="1"/>
</dbReference>
<organism evidence="9 10">
    <name type="scientific">Taphrina deformans (strain PYCC 5710 / ATCC 11124 / CBS 356.35 / IMI 108563 / JCM 9778 / NBRC 8474)</name>
    <name type="common">Peach leaf curl fungus</name>
    <name type="synonym">Lalaria deformans</name>
    <dbReference type="NCBI Taxonomy" id="1097556"/>
    <lineage>
        <taxon>Eukaryota</taxon>
        <taxon>Fungi</taxon>
        <taxon>Dikarya</taxon>
        <taxon>Ascomycota</taxon>
        <taxon>Taphrinomycotina</taxon>
        <taxon>Taphrinomycetes</taxon>
        <taxon>Taphrinales</taxon>
        <taxon>Taphrinaceae</taxon>
        <taxon>Taphrina</taxon>
    </lineage>
</organism>
<reference evidence="9 10" key="1">
    <citation type="journal article" date="2013" name="MBio">
        <title>Genome sequencing of the plant pathogen Taphrina deformans, the causal agent of peach leaf curl.</title>
        <authorList>
            <person name="Cisse O.H."/>
            <person name="Almeida J.M.G.C.F."/>
            <person name="Fonseca A."/>
            <person name="Kumar A.A."/>
            <person name="Salojaervi J."/>
            <person name="Overmyer K."/>
            <person name="Hauser P.M."/>
            <person name="Pagni M."/>
        </authorList>
    </citation>
    <scope>NUCLEOTIDE SEQUENCE [LARGE SCALE GENOMIC DNA]</scope>
    <source>
        <strain evidence="10">PYCC 5710 / ATCC 11124 / CBS 356.35 / IMI 108563 / JCM 9778 / NBRC 8474</strain>
    </source>
</reference>
<sequence length="175" mass="18495">MAAITPHKPYEPKDSVTLAFGAAGTSAIVGTTVSAVQNSLAKHNYGALGILTRSGATIALFTTMGGLYSFGDAASSNLRQTNDSWNQFYGGVLAGACIGVYKRTLPALFGYGMGVGLIMGAFSWGGGNIGGIYRHMSPAEKEAWNAKFFATEQRRPRSEVLQELSSAPRQHRAAE</sequence>
<evidence type="ECO:0000313" key="10">
    <source>
        <dbReference type="Proteomes" id="UP000013776"/>
    </source>
</evidence>
<evidence type="ECO:0000256" key="3">
    <source>
        <dbReference type="ARBA" id="ARBA00022792"/>
    </source>
</evidence>
<keyword evidence="3" id="KW-0999">Mitochondrion inner membrane</keyword>
<keyword evidence="5" id="KW-0496">Mitochondrion</keyword>
<feature type="region of interest" description="Disordered" evidence="7">
    <location>
        <begin position="154"/>
        <end position="175"/>
    </location>
</feature>
<gene>
    <name evidence="9" type="ORF">TAPDE_000581</name>
</gene>
<comment type="caution">
    <text evidence="9">The sequence shown here is derived from an EMBL/GenBank/DDBJ whole genome shotgun (WGS) entry which is preliminary data.</text>
</comment>
<evidence type="ECO:0000256" key="2">
    <source>
        <dbReference type="ARBA" id="ARBA00022692"/>
    </source>
</evidence>
<dbReference type="VEuPathDB" id="FungiDB:TAPDE_000581"/>
<accession>R4X783</accession>
<evidence type="ECO:0000256" key="8">
    <source>
        <dbReference type="SAM" id="Phobius"/>
    </source>
</evidence>
<comment type="subcellular location">
    <subcellularLocation>
        <location evidence="1">Mitochondrion inner membrane</location>
        <topology evidence="1">Multi-pass membrane protein</topology>
    </subcellularLocation>
</comment>
<keyword evidence="2 8" id="KW-0812">Transmembrane</keyword>
<evidence type="ECO:0000256" key="6">
    <source>
        <dbReference type="ARBA" id="ARBA00023136"/>
    </source>
</evidence>
<feature type="transmembrane region" description="Helical" evidence="8">
    <location>
        <begin position="108"/>
        <end position="127"/>
    </location>
</feature>
<dbReference type="STRING" id="1097556.R4X783"/>
<dbReference type="Proteomes" id="UP000013776">
    <property type="component" value="Unassembled WGS sequence"/>
</dbReference>
<dbReference type="OrthoDB" id="1913277at2759"/>
<evidence type="ECO:0000313" key="9">
    <source>
        <dbReference type="EMBL" id="CCG80923.1"/>
    </source>
</evidence>
<name>R4X783_TAPDE</name>
<dbReference type="InterPro" id="IPR039205">
    <property type="entry name" value="NDUFA11"/>
</dbReference>
<protein>
    <submittedName>
        <fullName evidence="9">NADH-ubiquinone oxidoreductase 213 kDa subunit</fullName>
    </submittedName>
</protein>